<name>A0A517P501_9PLAN</name>
<dbReference type="AlphaFoldDB" id="A0A517P501"/>
<accession>A0A517P501</accession>
<proteinExistence type="predicted"/>
<keyword evidence="2" id="KW-1185">Reference proteome</keyword>
<evidence type="ECO:0000313" key="2">
    <source>
        <dbReference type="Proteomes" id="UP000318741"/>
    </source>
</evidence>
<dbReference type="RefSeq" id="WP_145357286.1">
    <property type="nucleotide sequence ID" value="NZ_CP036265.1"/>
</dbReference>
<evidence type="ECO:0000313" key="1">
    <source>
        <dbReference type="EMBL" id="QDT14444.1"/>
    </source>
</evidence>
<protein>
    <submittedName>
        <fullName evidence="1">Uncharacterized protein</fullName>
    </submittedName>
</protein>
<dbReference type="KEGG" id="acaf:CA12_05170"/>
<dbReference type="EMBL" id="CP036265">
    <property type="protein sequence ID" value="QDT14444.1"/>
    <property type="molecule type" value="Genomic_DNA"/>
</dbReference>
<dbReference type="Proteomes" id="UP000318741">
    <property type="component" value="Chromosome"/>
</dbReference>
<organism evidence="1 2">
    <name type="scientific">Alienimonas californiensis</name>
    <dbReference type="NCBI Taxonomy" id="2527989"/>
    <lineage>
        <taxon>Bacteria</taxon>
        <taxon>Pseudomonadati</taxon>
        <taxon>Planctomycetota</taxon>
        <taxon>Planctomycetia</taxon>
        <taxon>Planctomycetales</taxon>
        <taxon>Planctomycetaceae</taxon>
        <taxon>Alienimonas</taxon>
    </lineage>
</organism>
<reference evidence="1 2" key="1">
    <citation type="submission" date="2019-02" db="EMBL/GenBank/DDBJ databases">
        <title>Deep-cultivation of Planctomycetes and their phenomic and genomic characterization uncovers novel biology.</title>
        <authorList>
            <person name="Wiegand S."/>
            <person name="Jogler M."/>
            <person name="Boedeker C."/>
            <person name="Pinto D."/>
            <person name="Vollmers J."/>
            <person name="Rivas-Marin E."/>
            <person name="Kohn T."/>
            <person name="Peeters S.H."/>
            <person name="Heuer A."/>
            <person name="Rast P."/>
            <person name="Oberbeckmann S."/>
            <person name="Bunk B."/>
            <person name="Jeske O."/>
            <person name="Meyerdierks A."/>
            <person name="Storesund J.E."/>
            <person name="Kallscheuer N."/>
            <person name="Luecker S."/>
            <person name="Lage O.M."/>
            <person name="Pohl T."/>
            <person name="Merkel B.J."/>
            <person name="Hornburger P."/>
            <person name="Mueller R.-W."/>
            <person name="Bruemmer F."/>
            <person name="Labrenz M."/>
            <person name="Spormann A.M."/>
            <person name="Op den Camp H."/>
            <person name="Overmann J."/>
            <person name="Amann R."/>
            <person name="Jetten M.S.M."/>
            <person name="Mascher T."/>
            <person name="Medema M.H."/>
            <person name="Devos D.P."/>
            <person name="Kaster A.-K."/>
            <person name="Ovreas L."/>
            <person name="Rohde M."/>
            <person name="Galperin M.Y."/>
            <person name="Jogler C."/>
        </authorList>
    </citation>
    <scope>NUCLEOTIDE SEQUENCE [LARGE SCALE GENOMIC DNA]</scope>
    <source>
        <strain evidence="1 2">CA12</strain>
    </source>
</reference>
<gene>
    <name evidence="1" type="ORF">CA12_05170</name>
</gene>
<sequence length="73" mass="7951">MPTAAPPEAARGIGASVETLSPQQREMLETGLRFVRSSLTMDVQEPTDTVVASRTAALNQLAELERHFGMKPR</sequence>